<feature type="region of interest" description="Disordered" evidence="3">
    <location>
        <begin position="226"/>
        <end position="252"/>
    </location>
</feature>
<organism evidence="6 7">
    <name type="scientific">Trapa natans</name>
    <name type="common">Water chestnut</name>
    <dbReference type="NCBI Taxonomy" id="22666"/>
    <lineage>
        <taxon>Eukaryota</taxon>
        <taxon>Viridiplantae</taxon>
        <taxon>Streptophyta</taxon>
        <taxon>Embryophyta</taxon>
        <taxon>Tracheophyta</taxon>
        <taxon>Spermatophyta</taxon>
        <taxon>Magnoliopsida</taxon>
        <taxon>eudicotyledons</taxon>
        <taxon>Gunneridae</taxon>
        <taxon>Pentapetalae</taxon>
        <taxon>rosids</taxon>
        <taxon>malvids</taxon>
        <taxon>Myrtales</taxon>
        <taxon>Lythraceae</taxon>
        <taxon>Trapa</taxon>
    </lineage>
</organism>
<evidence type="ECO:0000313" key="6">
    <source>
        <dbReference type="EMBL" id="KAK4793311.1"/>
    </source>
</evidence>
<dbReference type="InterPro" id="IPR017930">
    <property type="entry name" value="Myb_dom"/>
</dbReference>
<dbReference type="SMART" id="SM00717">
    <property type="entry name" value="SANT"/>
    <property type="match status" value="1"/>
</dbReference>
<evidence type="ECO:0000256" key="3">
    <source>
        <dbReference type="SAM" id="MobiDB-lite"/>
    </source>
</evidence>
<dbReference type="PANTHER" id="PTHR47122:SF8">
    <property type="entry name" value="MYB-LIKE DOMAIN-CONTAINING PROTEIN"/>
    <property type="match status" value="1"/>
</dbReference>
<accession>A0AAN7MAY1</accession>
<dbReference type="PROSITE" id="PS50090">
    <property type="entry name" value="MYB_LIKE"/>
    <property type="match status" value="1"/>
</dbReference>
<dbReference type="PANTHER" id="PTHR47122">
    <property type="entry name" value="MYB-LIKE DNA-BINDING DOMAIN CONTAINING PROTEIN, EXPRESSED"/>
    <property type="match status" value="1"/>
</dbReference>
<dbReference type="Proteomes" id="UP001346149">
    <property type="component" value="Unassembled WGS sequence"/>
</dbReference>
<gene>
    <name evidence="6" type="ORF">SAY86_023746</name>
</gene>
<dbReference type="InterPro" id="IPR009057">
    <property type="entry name" value="Homeodomain-like_sf"/>
</dbReference>
<sequence length="573" mass="64134">MIYASFTPSSLKISFGNYVVREITQNERCLLYEVTMVIVFELLVADSALGDCRSWIMADAAINDAFISIDMDDNKDIFNSYPAEGDCHISFLSAFEDEVMETEHAFLDVGQEGDKDGGHLGFGTYDLEKCFGVGNISSSIEYDEMIKGSVDSTLNVGEETEREFFDGMLQGTKERTLHELRLAPQTSNMQSLDAKPMGGHSGDTYGPACGSVLKLGLENELQTASGVRNAQSSTHIQDAESLTGEKPLGKRLHKPPRRYIEEYVEHKSRSISQKACRTYCRASKVKPLSVKTPKDPTKQLPNESNGTLLSMHEEEPFAGACIQVPFGLPVEEEQVKETPASLGLSIVLWHDSDNCMSNLSTISNERSDVECLSAPVKLLEDVPKADREVRTNVQKGKRRRKHHIPWTQSEVMKLIEGISNLGVGSWSKIKKLLFPSSKHRTSVDLKDKWRNLVKASNTQLRKKRKGIRARKQLTQQAPEPVLRRVRELARLQHLPEKTTVVRAILSDKSLLLGEGEDELVKGQVSTWALPFIWAVFWILVIGHLGRSGLHGPGLRRDRSQFPTQNNFSIHIPY</sequence>
<evidence type="ECO:0000259" key="5">
    <source>
        <dbReference type="PROSITE" id="PS51294"/>
    </source>
</evidence>
<reference evidence="6 7" key="1">
    <citation type="journal article" date="2023" name="Hortic Res">
        <title>Pangenome of water caltrop reveals structural variations and asymmetric subgenome divergence after allopolyploidization.</title>
        <authorList>
            <person name="Zhang X."/>
            <person name="Chen Y."/>
            <person name="Wang L."/>
            <person name="Yuan Y."/>
            <person name="Fang M."/>
            <person name="Shi L."/>
            <person name="Lu R."/>
            <person name="Comes H.P."/>
            <person name="Ma Y."/>
            <person name="Chen Y."/>
            <person name="Huang G."/>
            <person name="Zhou Y."/>
            <person name="Zheng Z."/>
            <person name="Qiu Y."/>
        </authorList>
    </citation>
    <scope>NUCLEOTIDE SEQUENCE [LARGE SCALE GENOMIC DNA]</scope>
    <source>
        <strain evidence="6">F231</strain>
    </source>
</reference>
<evidence type="ECO:0000259" key="4">
    <source>
        <dbReference type="PROSITE" id="PS50090"/>
    </source>
</evidence>
<dbReference type="Gene3D" id="1.10.246.220">
    <property type="match status" value="1"/>
</dbReference>
<dbReference type="PROSITE" id="PS51294">
    <property type="entry name" value="HTH_MYB"/>
    <property type="match status" value="1"/>
</dbReference>
<dbReference type="GO" id="GO:0005634">
    <property type="term" value="C:nucleus"/>
    <property type="evidence" value="ECO:0007669"/>
    <property type="project" value="UniProtKB-SubCell"/>
</dbReference>
<dbReference type="CDD" id="cd11660">
    <property type="entry name" value="SANT_TRF"/>
    <property type="match status" value="1"/>
</dbReference>
<protein>
    <submittedName>
        <fullName evidence="6">Uncharacterized protein</fullName>
    </submittedName>
</protein>
<comment type="caution">
    <text evidence="6">The sequence shown here is derived from an EMBL/GenBank/DDBJ whole genome shotgun (WGS) entry which is preliminary data.</text>
</comment>
<feature type="domain" description="HTH myb-type" evidence="5">
    <location>
        <begin position="398"/>
        <end position="457"/>
    </location>
</feature>
<feature type="domain" description="Myb-like" evidence="4">
    <location>
        <begin position="405"/>
        <end position="453"/>
    </location>
</feature>
<evidence type="ECO:0000256" key="2">
    <source>
        <dbReference type="ARBA" id="ARBA00023242"/>
    </source>
</evidence>
<dbReference type="SUPFAM" id="SSF46689">
    <property type="entry name" value="Homeodomain-like"/>
    <property type="match status" value="1"/>
</dbReference>
<evidence type="ECO:0000256" key="1">
    <source>
        <dbReference type="ARBA" id="ARBA00004123"/>
    </source>
</evidence>
<name>A0AAN7MAY1_TRANT</name>
<dbReference type="EMBL" id="JAXQNO010000008">
    <property type="protein sequence ID" value="KAK4793311.1"/>
    <property type="molecule type" value="Genomic_DNA"/>
</dbReference>
<dbReference type="Pfam" id="PF00249">
    <property type="entry name" value="Myb_DNA-binding"/>
    <property type="match status" value="1"/>
</dbReference>
<dbReference type="AlphaFoldDB" id="A0AAN7MAY1"/>
<keyword evidence="7" id="KW-1185">Reference proteome</keyword>
<evidence type="ECO:0000313" key="7">
    <source>
        <dbReference type="Proteomes" id="UP001346149"/>
    </source>
</evidence>
<keyword evidence="2" id="KW-0539">Nucleus</keyword>
<comment type="subcellular location">
    <subcellularLocation>
        <location evidence="1">Nucleus</location>
    </subcellularLocation>
</comment>
<dbReference type="InterPro" id="IPR001005">
    <property type="entry name" value="SANT/Myb"/>
</dbReference>
<feature type="compositionally biased region" description="Polar residues" evidence="3">
    <location>
        <begin position="226"/>
        <end position="236"/>
    </location>
</feature>
<proteinExistence type="predicted"/>